<dbReference type="InterPro" id="IPR011006">
    <property type="entry name" value="CheY-like_superfamily"/>
</dbReference>
<comment type="caution">
    <text evidence="9">The sequence shown here is derived from an EMBL/GenBank/DDBJ whole genome shotgun (WGS) entry which is preliminary data.</text>
</comment>
<dbReference type="SMART" id="SM00091">
    <property type="entry name" value="PAS"/>
    <property type="match status" value="3"/>
</dbReference>
<feature type="domain" description="Response regulatory" evidence="7">
    <location>
        <begin position="759"/>
        <end position="875"/>
    </location>
</feature>
<evidence type="ECO:0000256" key="2">
    <source>
        <dbReference type="ARBA" id="ARBA00012438"/>
    </source>
</evidence>
<dbReference type="PANTHER" id="PTHR43065:SF42">
    <property type="entry name" value="TWO-COMPONENT SENSOR PPRA"/>
    <property type="match status" value="1"/>
</dbReference>
<dbReference type="InterPro" id="IPR003594">
    <property type="entry name" value="HATPase_dom"/>
</dbReference>
<evidence type="ECO:0000256" key="4">
    <source>
        <dbReference type="PROSITE-ProRule" id="PRU00169"/>
    </source>
</evidence>
<dbReference type="GO" id="GO:0000155">
    <property type="term" value="F:phosphorelay sensor kinase activity"/>
    <property type="evidence" value="ECO:0007669"/>
    <property type="project" value="InterPro"/>
</dbReference>
<dbReference type="InterPro" id="IPR036890">
    <property type="entry name" value="HATPase_C_sf"/>
</dbReference>
<dbReference type="SUPFAM" id="SSF55785">
    <property type="entry name" value="PYP-like sensor domain (PAS domain)"/>
    <property type="match status" value="3"/>
</dbReference>
<dbReference type="InterPro" id="IPR013656">
    <property type="entry name" value="PAS_4"/>
</dbReference>
<organism evidence="9 10">
    <name type="scientific">Rhodopseudomonas palustris</name>
    <dbReference type="NCBI Taxonomy" id="1076"/>
    <lineage>
        <taxon>Bacteria</taxon>
        <taxon>Pseudomonadati</taxon>
        <taxon>Pseudomonadota</taxon>
        <taxon>Alphaproteobacteria</taxon>
        <taxon>Hyphomicrobiales</taxon>
        <taxon>Nitrobacteraceae</taxon>
        <taxon>Rhodopseudomonas</taxon>
    </lineage>
</organism>
<evidence type="ECO:0000313" key="10">
    <source>
        <dbReference type="Proteomes" id="UP000782519"/>
    </source>
</evidence>
<proteinExistence type="predicted"/>
<protein>
    <recommendedName>
        <fullName evidence="2">histidine kinase</fullName>
        <ecNumber evidence="2">2.7.13.3</ecNumber>
    </recommendedName>
</protein>
<dbReference type="Gene3D" id="3.40.50.2300">
    <property type="match status" value="1"/>
</dbReference>
<dbReference type="Pfam" id="PF00072">
    <property type="entry name" value="Response_reg"/>
    <property type="match status" value="1"/>
</dbReference>
<dbReference type="EMBL" id="JACRJB010000005">
    <property type="protein sequence ID" value="MBI5128040.1"/>
    <property type="molecule type" value="Genomic_DNA"/>
</dbReference>
<reference evidence="9" key="1">
    <citation type="submission" date="2020-07" db="EMBL/GenBank/DDBJ databases">
        <title>Huge and variable diversity of episymbiotic CPR bacteria and DPANN archaea in groundwater ecosystems.</title>
        <authorList>
            <person name="He C.Y."/>
            <person name="Keren R."/>
            <person name="Whittaker M."/>
            <person name="Farag I.F."/>
            <person name="Doudna J."/>
            <person name="Cate J.H.D."/>
            <person name="Banfield J.F."/>
        </authorList>
    </citation>
    <scope>NUCLEOTIDE SEQUENCE</scope>
    <source>
        <strain evidence="9">NC_groundwater_1818_Pr3_B-0.1um_66_35</strain>
    </source>
</reference>
<dbReference type="PROSITE" id="PS50109">
    <property type="entry name" value="HIS_KIN"/>
    <property type="match status" value="1"/>
</dbReference>
<dbReference type="CDD" id="cd00082">
    <property type="entry name" value="HisKA"/>
    <property type="match status" value="1"/>
</dbReference>
<dbReference type="Gene3D" id="1.10.287.130">
    <property type="match status" value="1"/>
</dbReference>
<name>A0A933RTL2_RHOPL</name>
<gene>
    <name evidence="9" type="ORF">HZA66_01240</name>
</gene>
<evidence type="ECO:0000256" key="3">
    <source>
        <dbReference type="ARBA" id="ARBA00022553"/>
    </source>
</evidence>
<dbReference type="SMART" id="SM00388">
    <property type="entry name" value="HisKA"/>
    <property type="match status" value="1"/>
</dbReference>
<dbReference type="NCBIfam" id="TIGR00229">
    <property type="entry name" value="sensory_box"/>
    <property type="match status" value="1"/>
</dbReference>
<feature type="transmembrane region" description="Helical" evidence="5">
    <location>
        <begin position="77"/>
        <end position="105"/>
    </location>
</feature>
<dbReference type="InterPro" id="IPR036097">
    <property type="entry name" value="HisK_dim/P_sf"/>
</dbReference>
<feature type="modified residue" description="4-aspartylphosphate" evidence="4">
    <location>
        <position position="810"/>
    </location>
</feature>
<dbReference type="InterPro" id="IPR001789">
    <property type="entry name" value="Sig_transdc_resp-reg_receiver"/>
</dbReference>
<keyword evidence="3 4" id="KW-0597">Phosphoprotein</keyword>
<dbReference type="SMART" id="SM00387">
    <property type="entry name" value="HATPase_c"/>
    <property type="match status" value="1"/>
</dbReference>
<dbReference type="AlphaFoldDB" id="A0A933RTL2"/>
<dbReference type="FunFam" id="1.10.287.130:FF:000037">
    <property type="entry name" value="Hybrid sensor histidine kinase/response regulator"/>
    <property type="match status" value="1"/>
</dbReference>
<feature type="domain" description="Histidine kinase" evidence="6">
    <location>
        <begin position="500"/>
        <end position="723"/>
    </location>
</feature>
<dbReference type="NCBIfam" id="NF046020">
    <property type="entry name" value="HisKinCckABruc"/>
    <property type="match status" value="1"/>
</dbReference>
<dbReference type="InterPro" id="IPR005467">
    <property type="entry name" value="His_kinase_dom"/>
</dbReference>
<keyword evidence="5" id="KW-0812">Transmembrane</keyword>
<feature type="transmembrane region" description="Helical" evidence="5">
    <location>
        <begin position="50"/>
        <end position="71"/>
    </location>
</feature>
<dbReference type="PROSITE" id="PS50112">
    <property type="entry name" value="PAS"/>
    <property type="match status" value="1"/>
</dbReference>
<dbReference type="Gene3D" id="3.30.565.10">
    <property type="entry name" value="Histidine kinase-like ATPase, C-terminal domain"/>
    <property type="match status" value="1"/>
</dbReference>
<dbReference type="PROSITE" id="PS50110">
    <property type="entry name" value="RESPONSE_REGULATORY"/>
    <property type="match status" value="1"/>
</dbReference>
<keyword evidence="5" id="KW-0472">Membrane</keyword>
<dbReference type="Gene3D" id="3.30.450.20">
    <property type="entry name" value="PAS domain"/>
    <property type="match status" value="2"/>
</dbReference>
<dbReference type="PANTHER" id="PTHR43065">
    <property type="entry name" value="SENSOR HISTIDINE KINASE"/>
    <property type="match status" value="1"/>
</dbReference>
<dbReference type="EC" id="2.7.13.3" evidence="2"/>
<evidence type="ECO:0000256" key="1">
    <source>
        <dbReference type="ARBA" id="ARBA00000085"/>
    </source>
</evidence>
<keyword evidence="5" id="KW-1133">Transmembrane helix</keyword>
<dbReference type="SUPFAM" id="SSF47384">
    <property type="entry name" value="Homodimeric domain of signal transducing histidine kinase"/>
    <property type="match status" value="1"/>
</dbReference>
<dbReference type="InterPro" id="IPR035965">
    <property type="entry name" value="PAS-like_dom_sf"/>
</dbReference>
<feature type="domain" description="PAS" evidence="8">
    <location>
        <begin position="110"/>
        <end position="146"/>
    </location>
</feature>
<evidence type="ECO:0000259" key="8">
    <source>
        <dbReference type="PROSITE" id="PS50112"/>
    </source>
</evidence>
<comment type="catalytic activity">
    <reaction evidence="1">
        <text>ATP + protein L-histidine = ADP + protein N-phospho-L-histidine.</text>
        <dbReference type="EC" id="2.7.13.3"/>
    </reaction>
</comment>
<dbReference type="Proteomes" id="UP000782519">
    <property type="component" value="Unassembled WGS sequence"/>
</dbReference>
<dbReference type="InterPro" id="IPR003661">
    <property type="entry name" value="HisK_dim/P_dom"/>
</dbReference>
<dbReference type="SMART" id="SM00448">
    <property type="entry name" value="REC"/>
    <property type="match status" value="1"/>
</dbReference>
<dbReference type="InterPro" id="IPR004358">
    <property type="entry name" value="Sig_transdc_His_kin-like_C"/>
</dbReference>
<dbReference type="SUPFAM" id="SSF55874">
    <property type="entry name" value="ATPase domain of HSP90 chaperone/DNA topoisomerase II/histidine kinase"/>
    <property type="match status" value="1"/>
</dbReference>
<dbReference type="Pfam" id="PF02518">
    <property type="entry name" value="HATPase_c"/>
    <property type="match status" value="1"/>
</dbReference>
<evidence type="ECO:0000259" key="7">
    <source>
        <dbReference type="PROSITE" id="PS50110"/>
    </source>
</evidence>
<dbReference type="SUPFAM" id="SSF52172">
    <property type="entry name" value="CheY-like"/>
    <property type="match status" value="1"/>
</dbReference>
<dbReference type="Pfam" id="PF00512">
    <property type="entry name" value="HisKA"/>
    <property type="match status" value="1"/>
</dbReference>
<evidence type="ECO:0000256" key="5">
    <source>
        <dbReference type="SAM" id="Phobius"/>
    </source>
</evidence>
<dbReference type="Pfam" id="PF08448">
    <property type="entry name" value="PAS_4"/>
    <property type="match status" value="2"/>
</dbReference>
<dbReference type="PRINTS" id="PR00344">
    <property type="entry name" value="BCTRLSENSOR"/>
</dbReference>
<accession>A0A933RTL2</accession>
<dbReference type="CDD" id="cd00130">
    <property type="entry name" value="PAS"/>
    <property type="match status" value="1"/>
</dbReference>
<evidence type="ECO:0000259" key="6">
    <source>
        <dbReference type="PROSITE" id="PS50109"/>
    </source>
</evidence>
<dbReference type="InterPro" id="IPR000014">
    <property type="entry name" value="PAS"/>
</dbReference>
<sequence>MYLRGRLRFRQVEAGRRYAGGQGIGSVTMTINDHQASTPVAEPARRRGSIALVLLVAGAIVAAAVAFMTLGRAEAQPYILGLLALLAMVGLFMLFAFAAGIVGFADRASDDPVLRAIAEGAFDGIAVTDPRGHVVYANQAYLALTGAATMQDVRPVERVFIGNPDVSEAVFRLLKAAREGKRLQEEVRVAGAEGAQGRWMRMRVRPLGPGKREAKQTVWSLADITRDREHQEDVFQELQHAIEYLDHAPCGFFSVDAAGNLVYVNATLANWLDHDLAEIGSGGLKLGDIVSGDGAALLTSIVPEPGEVKTEVFDIDLKMRSGKTMPVRLYHKLAFGADGAPGASRTLVISRARDERLDPQRAAEIRFMRFFDHTPMAIATVDKAGAVVRANARFAKLAQSLDPSGAAAKSILAAVSSRDRGTLSAAIDHAAQGQADIAPVEVMLDGAKERWGQFFVTAVADDGDAEAAIVYLLETTERRALENQVNQAQKMDTIGQLAGGIAHDFNNVLSAIMMANDFLLNAHKPTDPSFQDIMQIKQNATRAATLVRQLLAFSRKQTLRPQVLDLREALNDIERLLKRLIGEKIDLTMPYIRDLWRVKADVSQFEQVIVNLAVNARDAMPDGGKLTIRTANVTAAEASHLAHKGMPAADYVQIEVSDTGTGIPADIVDKIFEPFFSTKEVGKGTGLGLSTVYGIIKQTGGFVYVESEPGKGTTFRIFLPRHDAAAEPQPEMPAVTSAASTEAAAAAAKPRTDMTGQGTILLVEDEEGLRSLNARGLRSRGYNVIEAGNGIEALEEFDAHGGEVDLVVSDVVMPEMDGPTLLKAMRARNSELKIIFVSGYAEDAFEKSLPENEQFAFLAKPFALSALVAKVKETMGAN</sequence>
<evidence type="ECO:0000313" key="9">
    <source>
        <dbReference type="EMBL" id="MBI5128040.1"/>
    </source>
</evidence>